<keyword evidence="1" id="KW-0472">Membrane</keyword>
<sequence>MVNFAIHYCLILCKVMLLCILPIKMIHFRLVLILCCRQLLPVFLTSISFTRKSTHSKKLIQLHNFLIREPSPLPSPLPNQATILHIKTLINFWDSVLSVTQCNFWD</sequence>
<keyword evidence="3" id="KW-1185">Reference proteome</keyword>
<keyword evidence="1" id="KW-1133">Transmembrane helix</keyword>
<evidence type="ECO:0000313" key="2">
    <source>
        <dbReference type="EMBL" id="KAK1414272.1"/>
    </source>
</evidence>
<comment type="caution">
    <text evidence="2">The sequence shown here is derived from an EMBL/GenBank/DDBJ whole genome shotgun (WGS) entry which is preliminary data.</text>
</comment>
<dbReference type="EMBL" id="JAUHHV010000008">
    <property type="protein sequence ID" value="KAK1414272.1"/>
    <property type="molecule type" value="Genomic_DNA"/>
</dbReference>
<organism evidence="2 3">
    <name type="scientific">Tagetes erecta</name>
    <name type="common">African marigold</name>
    <dbReference type="NCBI Taxonomy" id="13708"/>
    <lineage>
        <taxon>Eukaryota</taxon>
        <taxon>Viridiplantae</taxon>
        <taxon>Streptophyta</taxon>
        <taxon>Embryophyta</taxon>
        <taxon>Tracheophyta</taxon>
        <taxon>Spermatophyta</taxon>
        <taxon>Magnoliopsida</taxon>
        <taxon>eudicotyledons</taxon>
        <taxon>Gunneridae</taxon>
        <taxon>Pentapetalae</taxon>
        <taxon>asterids</taxon>
        <taxon>campanulids</taxon>
        <taxon>Asterales</taxon>
        <taxon>Asteraceae</taxon>
        <taxon>Asteroideae</taxon>
        <taxon>Heliantheae alliance</taxon>
        <taxon>Tageteae</taxon>
        <taxon>Tagetes</taxon>
    </lineage>
</organism>
<feature type="transmembrane region" description="Helical" evidence="1">
    <location>
        <begin position="5"/>
        <end position="23"/>
    </location>
</feature>
<keyword evidence="1" id="KW-0812">Transmembrane</keyword>
<name>A0AAD8NMN2_TARER</name>
<dbReference type="Proteomes" id="UP001229421">
    <property type="component" value="Unassembled WGS sequence"/>
</dbReference>
<reference evidence="2" key="1">
    <citation type="journal article" date="2023" name="bioRxiv">
        <title>Improved chromosome-level genome assembly for marigold (Tagetes erecta).</title>
        <authorList>
            <person name="Jiang F."/>
            <person name="Yuan L."/>
            <person name="Wang S."/>
            <person name="Wang H."/>
            <person name="Xu D."/>
            <person name="Wang A."/>
            <person name="Fan W."/>
        </authorList>
    </citation>
    <scope>NUCLEOTIDE SEQUENCE</scope>
    <source>
        <strain evidence="2">WSJ</strain>
        <tissue evidence="2">Leaf</tissue>
    </source>
</reference>
<evidence type="ECO:0000313" key="3">
    <source>
        <dbReference type="Proteomes" id="UP001229421"/>
    </source>
</evidence>
<proteinExistence type="predicted"/>
<protein>
    <submittedName>
        <fullName evidence="2">Uncharacterized protein</fullName>
    </submittedName>
</protein>
<dbReference type="AlphaFoldDB" id="A0AAD8NMN2"/>
<evidence type="ECO:0000256" key="1">
    <source>
        <dbReference type="SAM" id="Phobius"/>
    </source>
</evidence>
<gene>
    <name evidence="2" type="ORF">QVD17_30016</name>
</gene>
<accession>A0AAD8NMN2</accession>